<keyword evidence="2" id="KW-1185">Reference proteome</keyword>
<dbReference type="Proteomes" id="UP001220530">
    <property type="component" value="Chromosome"/>
</dbReference>
<reference evidence="1 2" key="1">
    <citation type="submission" date="2023-02" db="EMBL/GenBank/DDBJ databases">
        <title>Devosia algicola sp. nov., isolated from the phycosphere of marine algae.</title>
        <authorList>
            <person name="Kim J.M."/>
            <person name="Lee J.K."/>
            <person name="Choi B.J."/>
            <person name="Bayburt H."/>
            <person name="Jeon C.O."/>
        </authorList>
    </citation>
    <scope>NUCLEOTIDE SEQUENCE [LARGE SCALE GENOMIC DNA]</scope>
    <source>
        <strain evidence="1 2">G20-9</strain>
    </source>
</reference>
<protein>
    <submittedName>
        <fullName evidence="1">Uncharacterized protein</fullName>
    </submittedName>
</protein>
<accession>A0ABY7YLE4</accession>
<organism evidence="1 2">
    <name type="scientific">Devosia algicola</name>
    <dbReference type="NCBI Taxonomy" id="3026418"/>
    <lineage>
        <taxon>Bacteria</taxon>
        <taxon>Pseudomonadati</taxon>
        <taxon>Pseudomonadota</taxon>
        <taxon>Alphaproteobacteria</taxon>
        <taxon>Hyphomicrobiales</taxon>
        <taxon>Devosiaceae</taxon>
        <taxon>Devosia</taxon>
    </lineage>
</organism>
<sequence length="75" mass="8093">MTLVGMTISFFKLTQAIPNGSHNVWINPAGSILAFIKQDAVSAKKIACCEFIFWLGDIGEFSTIIALANACQSAR</sequence>
<proteinExistence type="predicted"/>
<evidence type="ECO:0000313" key="1">
    <source>
        <dbReference type="EMBL" id="WDR02121.1"/>
    </source>
</evidence>
<dbReference type="RefSeq" id="WP_282218528.1">
    <property type="nucleotide sequence ID" value="NZ_CP118246.1"/>
</dbReference>
<name>A0ABY7YLE4_9HYPH</name>
<gene>
    <name evidence="1" type="ORF">PSQ19_15855</name>
</gene>
<evidence type="ECO:0000313" key="2">
    <source>
        <dbReference type="Proteomes" id="UP001220530"/>
    </source>
</evidence>
<dbReference type="EMBL" id="CP118246">
    <property type="protein sequence ID" value="WDR02121.1"/>
    <property type="molecule type" value="Genomic_DNA"/>
</dbReference>